<name>A0A0P7JM52_9RHOB</name>
<dbReference type="Gene3D" id="3.40.50.300">
    <property type="entry name" value="P-loop containing nucleotide triphosphate hydrolases"/>
    <property type="match status" value="1"/>
</dbReference>
<evidence type="ECO:0000313" key="1">
    <source>
        <dbReference type="EMBL" id="KPN62130.1"/>
    </source>
</evidence>
<dbReference type="SUPFAM" id="SSF46785">
    <property type="entry name" value="Winged helix' DNA-binding domain"/>
    <property type="match status" value="1"/>
</dbReference>
<reference evidence="1 2" key="1">
    <citation type="submission" date="2015-09" db="EMBL/GenBank/DDBJ databases">
        <title>Draft genome sequence of Aliiroseovarius crassostreae CV919-312TSm, the causative agent of Roseovarius Oyster Disease (formerly Juvenile Oyster Disease).</title>
        <authorList>
            <person name="Kessner L."/>
            <person name="Spinard E."/>
            <person name="Nelson D."/>
        </authorList>
    </citation>
    <scope>NUCLEOTIDE SEQUENCE [LARGE SCALE GENOMIC DNA]</scope>
    <source>
        <strain evidence="1 2">CV919-312</strain>
    </source>
</reference>
<accession>A0A0P7JM52</accession>
<evidence type="ECO:0008006" key="3">
    <source>
        <dbReference type="Google" id="ProtNLM"/>
    </source>
</evidence>
<comment type="caution">
    <text evidence="1">The sequence shown here is derived from an EMBL/GenBank/DDBJ whole genome shotgun (WGS) entry which is preliminary data.</text>
</comment>
<proteinExistence type="predicted"/>
<evidence type="ECO:0000313" key="2">
    <source>
        <dbReference type="Proteomes" id="UP000050471"/>
    </source>
</evidence>
<dbReference type="RefSeq" id="WP_055191525.1">
    <property type="nucleotide sequence ID" value="NZ_FPBS01000034.1"/>
</dbReference>
<dbReference type="SUPFAM" id="SSF52540">
    <property type="entry name" value="P-loop containing nucleoside triphosphate hydrolases"/>
    <property type="match status" value="1"/>
</dbReference>
<dbReference type="EMBL" id="LKBA01000019">
    <property type="protein sequence ID" value="KPN62130.1"/>
    <property type="molecule type" value="Genomic_DNA"/>
</dbReference>
<dbReference type="Proteomes" id="UP000050471">
    <property type="component" value="Unassembled WGS sequence"/>
</dbReference>
<sequence length="430" mass="48455">MKDFQTNTAPKEISETGLDTHFLIGLIAKIMNEGGTMVAAQIAGIVKLSPILVRQILNKMQELHLIEARGLESQDIKSDIRYALTDRGKKEAYEALLMSKYVGPAPVTLEAFWAQIKDQTIKHEVIHREELERGLSHLVLPDGMINQLGPAVNSGRSVLLYGEAGNGKTSIAEALGKVFSQQIFVPHAFIVGSQVIRFFDETLHDEVEEDEAEKRVRDQRWVKIERPVVVTGGELTLDMLDLQFDEHSRLYEAPMHLKALGGVFVIDDFGRQRSSPTEILNRWIVPLESHFDIMSLHTGQKFRVPFDQLVMFSTNTLPEDLADDASLRRIHFKIFVPSPTREDYLHIFSNLAKVRGLDFDGAVLGRFFDSHYRKRNVVPSGAHPGFLIDHVKALAAFLGQPAELSDDFLDVAWKNVAVARRKRKITDLSL</sequence>
<organism evidence="1 2">
    <name type="scientific">Aliiroseovarius crassostreae</name>
    <dbReference type="NCBI Taxonomy" id="154981"/>
    <lineage>
        <taxon>Bacteria</taxon>
        <taxon>Pseudomonadati</taxon>
        <taxon>Pseudomonadota</taxon>
        <taxon>Alphaproteobacteria</taxon>
        <taxon>Rhodobacterales</taxon>
        <taxon>Paracoccaceae</taxon>
        <taxon>Aliiroseovarius</taxon>
    </lineage>
</organism>
<dbReference type="InterPro" id="IPR036390">
    <property type="entry name" value="WH_DNA-bd_sf"/>
</dbReference>
<dbReference type="OrthoDB" id="9783370at2"/>
<gene>
    <name evidence="1" type="ORF">AKJ29_07590</name>
</gene>
<dbReference type="InterPro" id="IPR027417">
    <property type="entry name" value="P-loop_NTPase"/>
</dbReference>
<dbReference type="STRING" id="154981.AKJ29_07590"/>
<keyword evidence="2" id="KW-1185">Reference proteome</keyword>
<protein>
    <recommendedName>
        <fullName evidence="3">AAA family ATPase</fullName>
    </recommendedName>
</protein>
<dbReference type="AlphaFoldDB" id="A0A0P7JM52"/>